<evidence type="ECO:0000259" key="1">
    <source>
        <dbReference type="Pfam" id="PF20274"/>
    </source>
</evidence>
<accession>A0ABS1R1Y1</accession>
<evidence type="ECO:0000313" key="3">
    <source>
        <dbReference type="Proteomes" id="UP000625283"/>
    </source>
</evidence>
<keyword evidence="3" id="KW-1185">Reference proteome</keyword>
<sequence>MRELRNIRSCPNTNRLSELDNLHASGILDSDQYGVVTAVYQLLRQQLDYDLTRNQYIHIFNDAKRYWLNYLLRNEQNAKAAAMMSWTIHQYMLCKYFTAGLFLDDIRVVGDLCNYLDEIAILPYLLGKWTVVRTYEDFVQRITMDDSYRRVSLDHDLGEDPNGQELPSGYDAIKWLVEYILDENHPIPEVFCHSQNPVGKANIMGYWQSFQNSGGKS</sequence>
<organism evidence="2 3">
    <name type="scientific">Sphingobacterium faecale</name>
    <dbReference type="NCBI Taxonomy" id="2803775"/>
    <lineage>
        <taxon>Bacteria</taxon>
        <taxon>Pseudomonadati</taxon>
        <taxon>Bacteroidota</taxon>
        <taxon>Sphingobacteriia</taxon>
        <taxon>Sphingobacteriales</taxon>
        <taxon>Sphingobacteriaceae</taxon>
        <taxon>Sphingobacterium</taxon>
    </lineage>
</organism>
<evidence type="ECO:0000313" key="2">
    <source>
        <dbReference type="EMBL" id="MBL1408709.1"/>
    </source>
</evidence>
<dbReference type="InterPro" id="IPR046909">
    <property type="entry name" value="cREC_REC"/>
</dbReference>
<proteinExistence type="predicted"/>
<gene>
    <name evidence="2" type="ORF">JKG61_08110</name>
</gene>
<feature type="domain" description="Cyclic-phosphate processing Receiver" evidence="1">
    <location>
        <begin position="101"/>
        <end position="207"/>
    </location>
</feature>
<protein>
    <recommendedName>
        <fullName evidence="1">Cyclic-phosphate processing Receiver domain-containing protein</fullName>
    </recommendedName>
</protein>
<reference evidence="2 3" key="1">
    <citation type="submission" date="2021-01" db="EMBL/GenBank/DDBJ databases">
        <title>C459-1 draft genome sequence.</title>
        <authorList>
            <person name="Zhang X.-F."/>
        </authorList>
    </citation>
    <scope>NUCLEOTIDE SEQUENCE [LARGE SCALE GENOMIC DNA]</scope>
    <source>
        <strain evidence="3">C459-1</strain>
    </source>
</reference>
<comment type="caution">
    <text evidence="2">The sequence shown here is derived from an EMBL/GenBank/DDBJ whole genome shotgun (WGS) entry which is preliminary data.</text>
</comment>
<dbReference type="RefSeq" id="WP_202102478.1">
    <property type="nucleotide sequence ID" value="NZ_JAERTY010000004.1"/>
</dbReference>
<dbReference type="Proteomes" id="UP000625283">
    <property type="component" value="Unassembled WGS sequence"/>
</dbReference>
<dbReference type="EMBL" id="JAERTY010000004">
    <property type="protein sequence ID" value="MBL1408709.1"/>
    <property type="molecule type" value="Genomic_DNA"/>
</dbReference>
<name>A0ABS1R1Y1_9SPHI</name>
<dbReference type="Pfam" id="PF20274">
    <property type="entry name" value="cREC_REC"/>
    <property type="match status" value="1"/>
</dbReference>